<evidence type="ECO:0000256" key="6">
    <source>
        <dbReference type="SAM" id="MobiDB-lite"/>
    </source>
</evidence>
<evidence type="ECO:0000256" key="1">
    <source>
        <dbReference type="ARBA" id="ARBA00004370"/>
    </source>
</evidence>
<dbReference type="Gene3D" id="2.10.109.10">
    <property type="entry name" value="Umud Fragment, subunit A"/>
    <property type="match status" value="1"/>
</dbReference>
<dbReference type="PANTHER" id="PTHR10806">
    <property type="entry name" value="SIGNAL PEPTIDASE COMPLEX CATALYTIC SUBUNIT SEC11"/>
    <property type="match status" value="1"/>
</dbReference>
<evidence type="ECO:0000256" key="5">
    <source>
        <dbReference type="NCBIfam" id="TIGR02228"/>
    </source>
</evidence>
<keyword evidence="4 7" id="KW-0472">Membrane</keyword>
<reference evidence="9" key="1">
    <citation type="submission" date="2023-01" db="EMBL/GenBank/DDBJ databases">
        <title>Human gut microbiome strain richness.</title>
        <authorList>
            <person name="Chen-Liaw A."/>
        </authorList>
    </citation>
    <scope>NUCLEOTIDE SEQUENCE</scope>
    <source>
        <strain evidence="9">D59st1_B8_D59t2_181005</strain>
    </source>
</reference>
<dbReference type="GO" id="GO:0006465">
    <property type="term" value="P:signal peptide processing"/>
    <property type="evidence" value="ECO:0007669"/>
    <property type="project" value="UniProtKB-UniRule"/>
</dbReference>
<organism evidence="9 10">
    <name type="scientific">Ruminococcus bicirculans</name>
    <name type="common">ex Wegman et al. 2014</name>
    <dbReference type="NCBI Taxonomy" id="1160721"/>
    <lineage>
        <taxon>Bacteria</taxon>
        <taxon>Bacillati</taxon>
        <taxon>Bacillota</taxon>
        <taxon>Clostridia</taxon>
        <taxon>Eubacteriales</taxon>
        <taxon>Oscillospiraceae</taxon>
        <taxon>Ruminococcus</taxon>
    </lineage>
</organism>
<dbReference type="GO" id="GO:0004252">
    <property type="term" value="F:serine-type endopeptidase activity"/>
    <property type="evidence" value="ECO:0007669"/>
    <property type="project" value="UniProtKB-UniRule"/>
</dbReference>
<evidence type="ECO:0000259" key="8">
    <source>
        <dbReference type="Pfam" id="PF10502"/>
    </source>
</evidence>
<dbReference type="SUPFAM" id="SSF51306">
    <property type="entry name" value="LexA/Signal peptidase"/>
    <property type="match status" value="1"/>
</dbReference>
<proteinExistence type="predicted"/>
<dbReference type="CDD" id="cd06462">
    <property type="entry name" value="Peptidase_S24_S26"/>
    <property type="match status" value="1"/>
</dbReference>
<evidence type="ECO:0000313" key="9">
    <source>
        <dbReference type="EMBL" id="MDB8741872.1"/>
    </source>
</evidence>
<protein>
    <recommendedName>
        <fullName evidence="5">Signal peptidase I</fullName>
        <ecNumber evidence="5">3.4.21.89</ecNumber>
    </recommendedName>
</protein>
<dbReference type="GO" id="GO:0016020">
    <property type="term" value="C:membrane"/>
    <property type="evidence" value="ECO:0007669"/>
    <property type="project" value="UniProtKB-SubCell"/>
</dbReference>
<comment type="subcellular location">
    <subcellularLocation>
        <location evidence="1">Membrane</location>
    </subcellularLocation>
</comment>
<keyword evidence="3 7" id="KW-1133">Transmembrane helix</keyword>
<dbReference type="Proteomes" id="UP001211421">
    <property type="component" value="Unassembled WGS sequence"/>
</dbReference>
<feature type="region of interest" description="Disordered" evidence="6">
    <location>
        <begin position="201"/>
        <end position="223"/>
    </location>
</feature>
<dbReference type="PANTHER" id="PTHR10806:SF6">
    <property type="entry name" value="SIGNAL PEPTIDASE COMPLEX CATALYTIC SUBUNIT SEC11"/>
    <property type="match status" value="1"/>
</dbReference>
<dbReference type="GO" id="GO:0009003">
    <property type="term" value="F:signal peptidase activity"/>
    <property type="evidence" value="ECO:0007669"/>
    <property type="project" value="UniProtKB-EC"/>
</dbReference>
<dbReference type="NCBIfam" id="TIGR02228">
    <property type="entry name" value="sigpep_I_arch"/>
    <property type="match status" value="1"/>
</dbReference>
<evidence type="ECO:0000313" key="10">
    <source>
        <dbReference type="Proteomes" id="UP001211421"/>
    </source>
</evidence>
<evidence type="ECO:0000256" key="4">
    <source>
        <dbReference type="ARBA" id="ARBA00023136"/>
    </source>
</evidence>
<dbReference type="InterPro" id="IPR036286">
    <property type="entry name" value="LexA/Signal_pep-like_sf"/>
</dbReference>
<dbReference type="InterPro" id="IPR019533">
    <property type="entry name" value="Peptidase_S26"/>
</dbReference>
<sequence>MRIVKIALTILGSAVFAALLSVTVYIMVCGCIGKTASIFGYSVLKVVSGSMEPSIHEGDYIYIKRTDTDSLKAGDIISFYSQDDSIKGEINTHRISEVLSDGTFVTKGDANKIEDSVTVQKASIIGKYYGKLRFFKWLGSFASTKKLLILFVIIPTVCMAVYEVKTIAEIKIYSNREEALKAAEEEKEKLMREAVEKEVQRLKMQENEKKEANSFESGKDNEG</sequence>
<keyword evidence="9" id="KW-0378">Hydrolase</keyword>
<dbReference type="EMBL" id="JAQMLS010000004">
    <property type="protein sequence ID" value="MDB8741872.1"/>
    <property type="molecule type" value="Genomic_DNA"/>
</dbReference>
<evidence type="ECO:0000256" key="7">
    <source>
        <dbReference type="SAM" id="Phobius"/>
    </source>
</evidence>
<feature type="transmembrane region" description="Helical" evidence="7">
    <location>
        <begin position="7"/>
        <end position="28"/>
    </location>
</feature>
<dbReference type="AlphaFoldDB" id="A0AAW6E007"/>
<evidence type="ECO:0000256" key="2">
    <source>
        <dbReference type="ARBA" id="ARBA00022692"/>
    </source>
</evidence>
<dbReference type="Pfam" id="PF10502">
    <property type="entry name" value="Peptidase_S26"/>
    <property type="match status" value="1"/>
</dbReference>
<dbReference type="InterPro" id="IPR001733">
    <property type="entry name" value="Peptidase_S26B"/>
</dbReference>
<name>A0AAW6E007_9FIRM</name>
<accession>A0AAW6E007</accession>
<dbReference type="PROSITE" id="PS51257">
    <property type="entry name" value="PROKAR_LIPOPROTEIN"/>
    <property type="match status" value="1"/>
</dbReference>
<keyword evidence="2 7" id="KW-0812">Transmembrane</keyword>
<dbReference type="EC" id="3.4.21.89" evidence="5"/>
<gene>
    <name evidence="9" type="ORF">PNV70_07300</name>
</gene>
<evidence type="ECO:0000256" key="3">
    <source>
        <dbReference type="ARBA" id="ARBA00022989"/>
    </source>
</evidence>
<comment type="caution">
    <text evidence="9">The sequence shown here is derived from an EMBL/GenBank/DDBJ whole genome shotgun (WGS) entry which is preliminary data.</text>
</comment>
<dbReference type="PRINTS" id="PR00728">
    <property type="entry name" value="SIGNALPTASE"/>
</dbReference>
<feature type="domain" description="Peptidase S26" evidence="8">
    <location>
        <begin position="25"/>
        <end position="83"/>
    </location>
</feature>